<name>A0A3B0XGH3_9ZZZZ</name>
<gene>
    <name evidence="1" type="ORF">MNBD_GAMMA10-1541</name>
</gene>
<evidence type="ECO:0000313" key="1">
    <source>
        <dbReference type="EMBL" id="VAW63700.1"/>
    </source>
</evidence>
<dbReference type="AlphaFoldDB" id="A0A3B0XGH3"/>
<accession>A0A3B0XGH3</accession>
<proteinExistence type="predicted"/>
<reference evidence="1" key="1">
    <citation type="submission" date="2018-06" db="EMBL/GenBank/DDBJ databases">
        <authorList>
            <person name="Zhirakovskaya E."/>
        </authorList>
    </citation>
    <scope>NUCLEOTIDE SEQUENCE</scope>
</reference>
<dbReference type="EMBL" id="UOFJ01000117">
    <property type="protein sequence ID" value="VAW63700.1"/>
    <property type="molecule type" value="Genomic_DNA"/>
</dbReference>
<protein>
    <submittedName>
        <fullName evidence="1">Uncharacterized protein</fullName>
    </submittedName>
</protein>
<organism evidence="1">
    <name type="scientific">hydrothermal vent metagenome</name>
    <dbReference type="NCBI Taxonomy" id="652676"/>
    <lineage>
        <taxon>unclassified sequences</taxon>
        <taxon>metagenomes</taxon>
        <taxon>ecological metagenomes</taxon>
    </lineage>
</organism>
<sequence>MPWPIEALQDLPAELNIKLRITLSYFIEPNPGRRGYRQRYSYQSHGLKFEVIRPGQSLDNFRSYVNGIASSDDYDGPEGNADGWFFGTQLRTRGSIHSDTWTGTAADLAEMHTIAVYPVGGWWKYSTAQNRWQNSVRFSLLVSIDVADENVDIYSIVQAKINTVIAIEV</sequence>